<name>A0ABM5RQS5_9CORY</name>
<protein>
    <recommendedName>
        <fullName evidence="5">Transmembrane protein</fullName>
    </recommendedName>
</protein>
<feature type="region of interest" description="Disordered" evidence="1">
    <location>
        <begin position="400"/>
        <end position="422"/>
    </location>
</feature>
<keyword evidence="2" id="KW-0472">Membrane</keyword>
<organism evidence="3 4">
    <name type="scientific">Corynebacterium ramonii</name>
    <dbReference type="NCBI Taxonomy" id="3026968"/>
    <lineage>
        <taxon>Bacteria</taxon>
        <taxon>Bacillati</taxon>
        <taxon>Actinomycetota</taxon>
        <taxon>Actinomycetes</taxon>
        <taxon>Mycobacteriales</taxon>
        <taxon>Corynebacteriaceae</taxon>
        <taxon>Corynebacterium</taxon>
    </lineage>
</organism>
<evidence type="ECO:0000313" key="4">
    <source>
        <dbReference type="Proteomes" id="UP000029910"/>
    </source>
</evidence>
<evidence type="ECO:0000256" key="2">
    <source>
        <dbReference type="SAM" id="Phobius"/>
    </source>
</evidence>
<gene>
    <name evidence="3" type="ORF">CulFRC11_0718</name>
</gene>
<dbReference type="Proteomes" id="UP000029910">
    <property type="component" value="Chromosome"/>
</dbReference>
<accession>A0ABM5RQS5</accession>
<evidence type="ECO:0000256" key="1">
    <source>
        <dbReference type="SAM" id="MobiDB-lite"/>
    </source>
</evidence>
<feature type="transmembrane region" description="Helical" evidence="2">
    <location>
        <begin position="319"/>
        <end position="338"/>
    </location>
</feature>
<evidence type="ECO:0000313" key="3">
    <source>
        <dbReference type="EMBL" id="AIU32306.1"/>
    </source>
</evidence>
<dbReference type="InterPro" id="IPR053779">
    <property type="entry name" value="GlpR"/>
</dbReference>
<dbReference type="EMBL" id="CP009622">
    <property type="protein sequence ID" value="AIU32306.1"/>
    <property type="molecule type" value="Genomic_DNA"/>
</dbReference>
<dbReference type="NCBIfam" id="NF045516">
    <property type="entry name" value="GlpR"/>
    <property type="match status" value="1"/>
</dbReference>
<reference evidence="3 4" key="1">
    <citation type="journal article" date="2015" name="Genome Announc.">
        <title>Genome Sequence of Corynebacterium ulcerans Strain FRC11.</title>
        <authorList>
            <person name="Benevides Lde J."/>
            <person name="Viana M.V."/>
            <person name="Mariano D.C."/>
            <person name="Rocha Fde S."/>
            <person name="Bagano P.C."/>
            <person name="Folador E.L."/>
            <person name="Pereira F.L."/>
            <person name="Dorella F.A."/>
            <person name="Leal C.A."/>
            <person name="Carvalho A.F."/>
            <person name="Soares Sde C."/>
            <person name="Carneiro A."/>
            <person name="Ramos R."/>
            <person name="Badell-Ocando E."/>
            <person name="Guiso N."/>
            <person name="Silva A."/>
            <person name="Figueiredo H."/>
            <person name="Azevedo V."/>
            <person name="Guimaraes L.C."/>
        </authorList>
    </citation>
    <scope>NUCLEOTIDE SEQUENCE [LARGE SCALE GENOMIC DNA]</scope>
    <source>
        <strain evidence="4">FRC0011</strain>
    </source>
</reference>
<keyword evidence="2" id="KW-0812">Transmembrane</keyword>
<proteinExistence type="predicted"/>
<keyword evidence="2" id="KW-1133">Transmembrane helix</keyword>
<feature type="transmembrane region" description="Helical" evidence="2">
    <location>
        <begin position="31"/>
        <end position="53"/>
    </location>
</feature>
<sequence length="422" mass="47081">MVAPSIVVYYAQGREWPIAAHRPTHRKANPVSGTVVIVLIVLVWLFVLAPWLLRGQKPIRKAGEAFDDTRVVYEGGSEELQGRRRPRVKSSDVRAHHFDSHEDEEKYELVQVDDVEDALIDEPSDKTLGSIFTNAAGKFSSKQNKTHAAIVDGELVKEIPAADDSAVAPADEAEEAIEDADTAAGLASEVAETSEGFEDENERYEIDDSYYSPDDLMYPTETPQSAPAPVDVEDEEYLLVEHDTAETFADSEDYLVAGDSELTEEEIQFAAHRSARGGWDPQADARKRADLYQRRRRTIGGLGVALVLALVLSVSVGGWAWAATAVVVALTSFYLWALRQQVRAEQRLRQRRIRQLRRARLGVRNVADEELGIPHRLRRPGAVVLEIDDDSPDFEFLESIRSPLNDSDPSGLNHYEQPRRVS</sequence>
<evidence type="ECO:0008006" key="5">
    <source>
        <dbReference type="Google" id="ProtNLM"/>
    </source>
</evidence>
<keyword evidence="4" id="KW-1185">Reference proteome</keyword>
<feature type="transmembrane region" description="Helical" evidence="2">
    <location>
        <begin position="296"/>
        <end position="313"/>
    </location>
</feature>